<organism evidence="1 2">
    <name type="scientific">Marinobacter shengliensis</name>
    <dbReference type="NCBI Taxonomy" id="1389223"/>
    <lineage>
        <taxon>Bacteria</taxon>
        <taxon>Pseudomonadati</taxon>
        <taxon>Pseudomonadota</taxon>
        <taxon>Gammaproteobacteria</taxon>
        <taxon>Pseudomonadales</taxon>
        <taxon>Marinobacteraceae</taxon>
        <taxon>Marinobacter</taxon>
    </lineage>
</organism>
<dbReference type="Proteomes" id="UP001576762">
    <property type="component" value="Unassembled WGS sequence"/>
</dbReference>
<proteinExistence type="predicted"/>
<dbReference type="PANTHER" id="PTHR40266:SF2">
    <property type="entry name" value="TOXIN HIGB-1"/>
    <property type="match status" value="1"/>
</dbReference>
<name>A0ABV4W783_9GAMM</name>
<dbReference type="Gene3D" id="3.30.2310.20">
    <property type="entry name" value="RelE-like"/>
    <property type="match status" value="1"/>
</dbReference>
<keyword evidence="2" id="KW-1185">Reference proteome</keyword>
<accession>A0ABV4W783</accession>
<dbReference type="Pfam" id="PF05015">
    <property type="entry name" value="HigB-like_toxin"/>
    <property type="match status" value="1"/>
</dbReference>
<dbReference type="InterPro" id="IPR007711">
    <property type="entry name" value="HigB-1"/>
</dbReference>
<evidence type="ECO:0000313" key="2">
    <source>
        <dbReference type="Proteomes" id="UP001576762"/>
    </source>
</evidence>
<dbReference type="SUPFAM" id="SSF143011">
    <property type="entry name" value="RelE-like"/>
    <property type="match status" value="1"/>
</dbReference>
<dbReference type="InterPro" id="IPR035093">
    <property type="entry name" value="RelE/ParE_toxin_dom_sf"/>
</dbReference>
<protein>
    <submittedName>
        <fullName evidence="1">Type II toxin-antitoxin system RelE/ParE family toxin</fullName>
    </submittedName>
</protein>
<sequence>MIKSFRCKDTQALFEAGKIRRFSAIKAAAERKLILLQAASELDDLKSPPGNRLEALNGDREGQHSIRINRQWRVCFRWTADGPEDVEIVDDH</sequence>
<gene>
    <name evidence="1" type="ORF">ACE05E_11185</name>
</gene>
<evidence type="ECO:0000313" key="1">
    <source>
        <dbReference type="EMBL" id="MFB2716045.1"/>
    </source>
</evidence>
<dbReference type="PANTHER" id="PTHR40266">
    <property type="entry name" value="TOXIN HIGB-1"/>
    <property type="match status" value="1"/>
</dbReference>
<comment type="caution">
    <text evidence="1">The sequence shown here is derived from an EMBL/GenBank/DDBJ whole genome shotgun (WGS) entry which is preliminary data.</text>
</comment>
<reference evidence="1 2" key="1">
    <citation type="submission" date="2024-09" db="EMBL/GenBank/DDBJ databases">
        <title>Draft genome sequences of 6 high pH adapted Marinobacter shengliensis sp. isolated from Mariana forearc serpentinite mud volcanoes.</title>
        <authorList>
            <person name="Elkassas S."/>
            <person name="Serres M."/>
            <person name="Michael N."/>
            <person name="Amina P."/>
            <person name="Teodora Z."/>
            <person name="Julie H."/>
        </authorList>
    </citation>
    <scope>NUCLEOTIDE SEQUENCE [LARGE SCALE GENOMIC DNA]</scope>
    <source>
        <strain evidence="1 2">EB4</strain>
    </source>
</reference>
<dbReference type="RefSeq" id="WP_374814388.1">
    <property type="nucleotide sequence ID" value="NZ_JBHFLD010000012.1"/>
</dbReference>
<dbReference type="EMBL" id="JBHFLD010000012">
    <property type="protein sequence ID" value="MFB2716045.1"/>
    <property type="molecule type" value="Genomic_DNA"/>
</dbReference>